<proteinExistence type="predicted"/>
<sequence>MTINQTQPQHDSQATRDAVLDVYDYIAQEYDERIPGTTTVDASFMATEMSFVLDHISPTDQVLDMGCGTGRFTEPLGRQAQSVVGLDLTPGMLEKAKDRCSGLSNASFQQGDMCELPFEDDSFDVVVSMLALMHLPPQDRQRAFQETARVLRPGGRALFGVKNEVFERMSGVDRFASVDITDVDNKDLVFTSTRDGADRRAPWHSFTPMDLRRLFATAGMITVQTRGNSTLSTWLSDSVLADESILGAVQKLESVLGDTAPFNHLGYHLLVEAVKPAPTGQP</sequence>
<keyword evidence="2" id="KW-0808">Transferase</keyword>
<protein>
    <submittedName>
        <fullName evidence="2">Class I SAM-dependent methyltransferase</fullName>
    </submittedName>
</protein>
<dbReference type="InterPro" id="IPR050508">
    <property type="entry name" value="Methyltransf_Superfamily"/>
</dbReference>
<feature type="domain" description="Methyltransferase" evidence="1">
    <location>
        <begin position="62"/>
        <end position="155"/>
    </location>
</feature>
<organism evidence="2 3">
    <name type="scientific">Luteipulveratus flavus</name>
    <dbReference type="NCBI Taxonomy" id="3031728"/>
    <lineage>
        <taxon>Bacteria</taxon>
        <taxon>Bacillati</taxon>
        <taxon>Actinomycetota</taxon>
        <taxon>Actinomycetes</taxon>
        <taxon>Micrococcales</taxon>
        <taxon>Dermacoccaceae</taxon>
        <taxon>Luteipulveratus</taxon>
    </lineage>
</organism>
<dbReference type="EMBL" id="JAROAV010000009">
    <property type="protein sequence ID" value="MDF8263215.1"/>
    <property type="molecule type" value="Genomic_DNA"/>
</dbReference>
<dbReference type="RefSeq" id="WP_277190989.1">
    <property type="nucleotide sequence ID" value="NZ_JAROAV010000009.1"/>
</dbReference>
<dbReference type="PANTHER" id="PTHR42912">
    <property type="entry name" value="METHYLTRANSFERASE"/>
    <property type="match status" value="1"/>
</dbReference>
<gene>
    <name evidence="2" type="ORF">P4R38_02995</name>
</gene>
<keyword evidence="2" id="KW-0489">Methyltransferase</keyword>
<dbReference type="InterPro" id="IPR041698">
    <property type="entry name" value="Methyltransf_25"/>
</dbReference>
<accession>A0ABT6C3E5</accession>
<evidence type="ECO:0000313" key="3">
    <source>
        <dbReference type="Proteomes" id="UP001528912"/>
    </source>
</evidence>
<comment type="caution">
    <text evidence="2">The sequence shown here is derived from an EMBL/GenBank/DDBJ whole genome shotgun (WGS) entry which is preliminary data.</text>
</comment>
<dbReference type="Pfam" id="PF13649">
    <property type="entry name" value="Methyltransf_25"/>
    <property type="match status" value="1"/>
</dbReference>
<dbReference type="Gene3D" id="3.40.50.150">
    <property type="entry name" value="Vaccinia Virus protein VP39"/>
    <property type="match status" value="1"/>
</dbReference>
<evidence type="ECO:0000313" key="2">
    <source>
        <dbReference type="EMBL" id="MDF8263215.1"/>
    </source>
</evidence>
<keyword evidence="3" id="KW-1185">Reference proteome</keyword>
<dbReference type="InterPro" id="IPR029063">
    <property type="entry name" value="SAM-dependent_MTases_sf"/>
</dbReference>
<dbReference type="Proteomes" id="UP001528912">
    <property type="component" value="Unassembled WGS sequence"/>
</dbReference>
<reference evidence="2 3" key="1">
    <citation type="submission" date="2023-03" db="EMBL/GenBank/DDBJ databases">
        <title>YIM 133296 draft genome.</title>
        <authorList>
            <person name="Xiong L."/>
        </authorList>
    </citation>
    <scope>NUCLEOTIDE SEQUENCE [LARGE SCALE GENOMIC DNA]</scope>
    <source>
        <strain evidence="2 3">YIM 133296</strain>
    </source>
</reference>
<evidence type="ECO:0000259" key="1">
    <source>
        <dbReference type="Pfam" id="PF13649"/>
    </source>
</evidence>
<dbReference type="GO" id="GO:0032259">
    <property type="term" value="P:methylation"/>
    <property type="evidence" value="ECO:0007669"/>
    <property type="project" value="UniProtKB-KW"/>
</dbReference>
<dbReference type="PANTHER" id="PTHR42912:SF80">
    <property type="entry name" value="METHYLTRANSFERASE DOMAIN-CONTAINING PROTEIN"/>
    <property type="match status" value="1"/>
</dbReference>
<dbReference type="SUPFAM" id="SSF53335">
    <property type="entry name" value="S-adenosyl-L-methionine-dependent methyltransferases"/>
    <property type="match status" value="1"/>
</dbReference>
<dbReference type="GO" id="GO:0008168">
    <property type="term" value="F:methyltransferase activity"/>
    <property type="evidence" value="ECO:0007669"/>
    <property type="project" value="UniProtKB-KW"/>
</dbReference>
<dbReference type="CDD" id="cd02440">
    <property type="entry name" value="AdoMet_MTases"/>
    <property type="match status" value="1"/>
</dbReference>
<name>A0ABT6C3E5_9MICO</name>